<comment type="subcellular location">
    <subcellularLocation>
        <location evidence="2">Cell membrane</location>
        <topology evidence="2">Lipid-anchor</topology>
        <topology evidence="2">GPI-anchor</topology>
    </subcellularLocation>
</comment>
<dbReference type="GO" id="GO:0071555">
    <property type="term" value="P:cell wall organization"/>
    <property type="evidence" value="ECO:0007669"/>
    <property type="project" value="UniProtKB-KW"/>
</dbReference>
<comment type="caution">
    <text evidence="18">The sequence shown here is derived from an EMBL/GenBank/DDBJ whole genome shotgun (WGS) entry which is preliminary data.</text>
</comment>
<evidence type="ECO:0000256" key="1">
    <source>
        <dbReference type="ARBA" id="ARBA00001941"/>
    </source>
</evidence>
<dbReference type="GO" id="GO:0009272">
    <property type="term" value="P:fungal-type cell wall biogenesis"/>
    <property type="evidence" value="ECO:0007669"/>
    <property type="project" value="UniProtKB-ARBA"/>
</dbReference>
<keyword evidence="3" id="KW-1003">Cell membrane</keyword>
<evidence type="ECO:0000256" key="16">
    <source>
        <dbReference type="SAM" id="SignalP"/>
    </source>
</evidence>
<evidence type="ECO:0000256" key="8">
    <source>
        <dbReference type="ARBA" id="ARBA00023285"/>
    </source>
</evidence>
<keyword evidence="15" id="KW-0812">Transmembrane</keyword>
<evidence type="ECO:0000256" key="6">
    <source>
        <dbReference type="ARBA" id="ARBA00023136"/>
    </source>
</evidence>
<dbReference type="PROSITE" id="PS51677">
    <property type="entry name" value="NODB"/>
    <property type="match status" value="1"/>
</dbReference>
<organism evidence="18 19">
    <name type="scientific">Rhodonia placenta</name>
    <dbReference type="NCBI Taxonomy" id="104341"/>
    <lineage>
        <taxon>Eukaryota</taxon>
        <taxon>Fungi</taxon>
        <taxon>Dikarya</taxon>
        <taxon>Basidiomycota</taxon>
        <taxon>Agaricomycotina</taxon>
        <taxon>Agaricomycetes</taxon>
        <taxon>Polyporales</taxon>
        <taxon>Adustoporiaceae</taxon>
        <taxon>Rhodonia</taxon>
    </lineage>
</organism>
<evidence type="ECO:0000256" key="11">
    <source>
        <dbReference type="ARBA" id="ARBA00023326"/>
    </source>
</evidence>
<dbReference type="EMBL" id="JADOXO010000006">
    <property type="protein sequence ID" value="KAF9820943.1"/>
    <property type="molecule type" value="Genomic_DNA"/>
</dbReference>
<keyword evidence="4" id="KW-0336">GPI-anchor</keyword>
<keyword evidence="7" id="KW-0119">Carbohydrate metabolism</keyword>
<dbReference type="Pfam" id="PF01522">
    <property type="entry name" value="Polysacc_deac_1"/>
    <property type="match status" value="1"/>
</dbReference>
<evidence type="ECO:0000256" key="9">
    <source>
        <dbReference type="ARBA" id="ARBA00023288"/>
    </source>
</evidence>
<evidence type="ECO:0000256" key="14">
    <source>
        <dbReference type="SAM" id="MobiDB-lite"/>
    </source>
</evidence>
<sequence length="462" mass="49373">MAHLIRLFLLLLPIYDLACSARSILPAAEHNISLNKRLPAAWHHREDHPVHSLFRRESTDGVQYAQVGSPTWSAPYPTHSPDPSNLPQAWVDALDAAVSAGKIPDIPQSTMDAAGNPTYPKSFNPTSDEVCSGTYKCRIDGDIWDAPDGVVGACFDDGPLPYSTKLYEFLQEQGVHATHFMIGVNIINNADEFVMAFETNEDDIAVHTWTHPYMTTLSNLQLVGEFGWSMQLIHNSTGGRLPRFWRPPYGDTDTRVRAIALEVFGLTTVMWNHDTEDWSLTTGGTNLSTVHASLAEWYAGPQSPGLIILEHELSNLSVQAYIDAFPFIGQNGWDVVSVARLDNASAYQNVAGDDGDGGGDSEEVEDTDSVLAFQAGAAGLMSSANASASGTSTGESNSATGAAAARTSSATGTGARAASATSNHAAASSAHKSGTAEQFQFDAFLAWCTICLGGFFAALAIL</sequence>
<feature type="signal peptide" evidence="16">
    <location>
        <begin position="1"/>
        <end position="21"/>
    </location>
</feature>
<evidence type="ECO:0000256" key="4">
    <source>
        <dbReference type="ARBA" id="ARBA00022622"/>
    </source>
</evidence>
<keyword evidence="11" id="KW-0624">Polysaccharide degradation</keyword>
<dbReference type="GO" id="GO:0004099">
    <property type="term" value="F:chitin deacetylase activity"/>
    <property type="evidence" value="ECO:0007669"/>
    <property type="project" value="UniProtKB-EC"/>
</dbReference>
<protein>
    <recommendedName>
        <fullName evidence="12">chitin deacetylase</fullName>
        <ecNumber evidence="12">3.5.1.41</ecNumber>
    </recommendedName>
</protein>
<dbReference type="GO" id="GO:0006032">
    <property type="term" value="P:chitin catabolic process"/>
    <property type="evidence" value="ECO:0007669"/>
    <property type="project" value="UniProtKB-KW"/>
</dbReference>
<keyword evidence="9" id="KW-0449">Lipoprotein</keyword>
<dbReference type="InterPro" id="IPR050248">
    <property type="entry name" value="Polysacc_deacetylase_ArnD"/>
</dbReference>
<dbReference type="SUPFAM" id="SSF88713">
    <property type="entry name" value="Glycoside hydrolase/deacetylase"/>
    <property type="match status" value="1"/>
</dbReference>
<gene>
    <name evidence="18" type="ORF">IEO21_00920</name>
</gene>
<dbReference type="PANTHER" id="PTHR10587">
    <property type="entry name" value="GLYCOSYL TRANSFERASE-RELATED"/>
    <property type="match status" value="1"/>
</dbReference>
<dbReference type="Gene3D" id="3.20.20.370">
    <property type="entry name" value="Glycoside hydrolase/deacetylase"/>
    <property type="match status" value="1"/>
</dbReference>
<evidence type="ECO:0000259" key="17">
    <source>
        <dbReference type="PROSITE" id="PS51677"/>
    </source>
</evidence>
<comment type="catalytic activity">
    <reaction evidence="13">
        <text>[(1-&gt;4)-N-acetyl-beta-D-glucosaminyl](n) + n H2O = chitosan + n acetate</text>
        <dbReference type="Rhea" id="RHEA:10464"/>
        <dbReference type="Rhea" id="RHEA-COMP:9593"/>
        <dbReference type="Rhea" id="RHEA-COMP:9597"/>
        <dbReference type="ChEBI" id="CHEBI:15377"/>
        <dbReference type="ChEBI" id="CHEBI:17029"/>
        <dbReference type="ChEBI" id="CHEBI:30089"/>
        <dbReference type="ChEBI" id="CHEBI:57704"/>
        <dbReference type="EC" id="3.5.1.41"/>
    </reaction>
    <physiologicalReaction direction="left-to-right" evidence="13">
        <dbReference type="Rhea" id="RHEA:10465"/>
    </physiologicalReaction>
</comment>
<evidence type="ECO:0000313" key="18">
    <source>
        <dbReference type="EMBL" id="KAF9820943.1"/>
    </source>
</evidence>
<comment type="cofactor">
    <cofactor evidence="1">
        <name>Co(2+)</name>
        <dbReference type="ChEBI" id="CHEBI:48828"/>
    </cofactor>
</comment>
<feature type="domain" description="NodB homology" evidence="17">
    <location>
        <begin position="149"/>
        <end position="336"/>
    </location>
</feature>
<reference evidence="18" key="2">
    <citation type="journal article" name="Front. Microbiol.">
        <title>Degradative Capacity of Two Strains of Rhodonia placenta: From Phenotype to Genotype.</title>
        <authorList>
            <person name="Kolle M."/>
            <person name="Horta M.A.C."/>
            <person name="Nowrousian M."/>
            <person name="Ohm R.A."/>
            <person name="Benz J.P."/>
            <person name="Pilgard A."/>
        </authorList>
    </citation>
    <scope>NUCLEOTIDE SEQUENCE</scope>
    <source>
        <strain evidence="18">FPRL280</strain>
    </source>
</reference>
<dbReference type="InterPro" id="IPR002509">
    <property type="entry name" value="NODB_dom"/>
</dbReference>
<evidence type="ECO:0000256" key="7">
    <source>
        <dbReference type="ARBA" id="ARBA00023277"/>
    </source>
</evidence>
<reference evidence="18" key="1">
    <citation type="submission" date="2020-11" db="EMBL/GenBank/DDBJ databases">
        <authorList>
            <person name="Koelle M."/>
            <person name="Horta M.A.C."/>
            <person name="Nowrousian M."/>
            <person name="Ohm R.A."/>
            <person name="Benz P."/>
            <person name="Pilgard A."/>
        </authorList>
    </citation>
    <scope>NUCLEOTIDE SEQUENCE</scope>
    <source>
        <strain evidence="18">FPRL280</strain>
    </source>
</reference>
<evidence type="ECO:0000256" key="10">
    <source>
        <dbReference type="ARBA" id="ARBA00023316"/>
    </source>
</evidence>
<keyword evidence="8" id="KW-0170">Cobalt</keyword>
<evidence type="ECO:0000256" key="12">
    <source>
        <dbReference type="ARBA" id="ARBA00024056"/>
    </source>
</evidence>
<evidence type="ECO:0000256" key="3">
    <source>
        <dbReference type="ARBA" id="ARBA00022475"/>
    </source>
</evidence>
<evidence type="ECO:0000256" key="13">
    <source>
        <dbReference type="ARBA" id="ARBA00048494"/>
    </source>
</evidence>
<keyword evidence="5" id="KW-0146">Chitin degradation</keyword>
<dbReference type="GO" id="GO:0005886">
    <property type="term" value="C:plasma membrane"/>
    <property type="evidence" value="ECO:0007669"/>
    <property type="project" value="UniProtKB-SubCell"/>
</dbReference>
<evidence type="ECO:0000256" key="15">
    <source>
        <dbReference type="SAM" id="Phobius"/>
    </source>
</evidence>
<evidence type="ECO:0000256" key="5">
    <source>
        <dbReference type="ARBA" id="ARBA00023024"/>
    </source>
</evidence>
<dbReference type="PANTHER" id="PTHR10587:SF135">
    <property type="entry name" value="CHITIN DEACETYLASE 3"/>
    <property type="match status" value="1"/>
</dbReference>
<accession>A0A8H7PAB5</accession>
<dbReference type="EC" id="3.5.1.41" evidence="12"/>
<evidence type="ECO:0000313" key="19">
    <source>
        <dbReference type="Proteomes" id="UP000639403"/>
    </source>
</evidence>
<feature type="region of interest" description="Disordered" evidence="14">
    <location>
        <begin position="386"/>
        <end position="405"/>
    </location>
</feature>
<dbReference type="InterPro" id="IPR011330">
    <property type="entry name" value="Glyco_hydro/deAcase_b/a-brl"/>
</dbReference>
<feature type="transmembrane region" description="Helical" evidence="15">
    <location>
        <begin position="444"/>
        <end position="461"/>
    </location>
</feature>
<keyword evidence="16" id="KW-0732">Signal</keyword>
<keyword evidence="4" id="KW-0325">Glycoprotein</keyword>
<name>A0A8H7PAB5_9APHY</name>
<dbReference type="Proteomes" id="UP000639403">
    <property type="component" value="Unassembled WGS sequence"/>
</dbReference>
<dbReference type="GO" id="GO:0098552">
    <property type="term" value="C:side of membrane"/>
    <property type="evidence" value="ECO:0007669"/>
    <property type="project" value="UniProtKB-KW"/>
</dbReference>
<evidence type="ECO:0000256" key="2">
    <source>
        <dbReference type="ARBA" id="ARBA00004609"/>
    </source>
</evidence>
<dbReference type="GO" id="GO:0000272">
    <property type="term" value="P:polysaccharide catabolic process"/>
    <property type="evidence" value="ECO:0007669"/>
    <property type="project" value="UniProtKB-KW"/>
</dbReference>
<dbReference type="AlphaFoldDB" id="A0A8H7PAB5"/>
<keyword evidence="15" id="KW-1133">Transmembrane helix</keyword>
<proteinExistence type="predicted"/>
<feature type="chain" id="PRO_5034120245" description="chitin deacetylase" evidence="16">
    <location>
        <begin position="22"/>
        <end position="462"/>
    </location>
</feature>
<keyword evidence="6 15" id="KW-0472">Membrane</keyword>
<keyword evidence="10" id="KW-0961">Cell wall biogenesis/degradation</keyword>